<dbReference type="InterPro" id="IPR036821">
    <property type="entry name" value="Peptide_deformylase_sf"/>
</dbReference>
<organism evidence="3 4">
    <name type="scientific">Pseudochelatococcus lubricantis</name>
    <dbReference type="NCBI Taxonomy" id="1538102"/>
    <lineage>
        <taxon>Bacteria</taxon>
        <taxon>Pseudomonadati</taxon>
        <taxon>Pseudomonadota</taxon>
        <taxon>Alphaproteobacteria</taxon>
        <taxon>Hyphomicrobiales</taxon>
        <taxon>Chelatococcaceae</taxon>
        <taxon>Pseudochelatococcus</taxon>
    </lineage>
</organism>
<dbReference type="NCBIfam" id="NF001159">
    <property type="entry name" value="PRK00150.1-3"/>
    <property type="match status" value="1"/>
</dbReference>
<keyword evidence="2" id="KW-0479">Metal-binding</keyword>
<evidence type="ECO:0000256" key="1">
    <source>
        <dbReference type="ARBA" id="ARBA00010759"/>
    </source>
</evidence>
<evidence type="ECO:0000313" key="3">
    <source>
        <dbReference type="EMBL" id="NIJ60159.1"/>
    </source>
</evidence>
<dbReference type="NCBIfam" id="TIGR00079">
    <property type="entry name" value="pept_deformyl"/>
    <property type="match status" value="1"/>
</dbReference>
<sequence>MSFNKELQQLAADMAETMYAAKGIGLAAPQIGVDRRVIVADVSDSQDSLHVLVNPVIVDRGGSASIGEGCLSIPNAYAKVNRSAWVTVGGCDANGSHIEVSADGMLAMVLQHEIDHLDGILFFDHLAERTQRALGLTDAVRQMR</sequence>
<dbReference type="Gene3D" id="3.90.45.10">
    <property type="entry name" value="Peptide deformylase"/>
    <property type="match status" value="1"/>
</dbReference>
<feature type="binding site" evidence="2">
    <location>
        <position position="116"/>
    </location>
    <ligand>
        <name>Fe cation</name>
        <dbReference type="ChEBI" id="CHEBI:24875"/>
    </ligand>
</feature>
<dbReference type="EMBL" id="JAASQI010000014">
    <property type="protein sequence ID" value="NIJ60159.1"/>
    <property type="molecule type" value="Genomic_DNA"/>
</dbReference>
<reference evidence="3 4" key="1">
    <citation type="submission" date="2020-03" db="EMBL/GenBank/DDBJ databases">
        <title>Genomic Encyclopedia of Type Strains, Phase IV (KMG-IV): sequencing the most valuable type-strain genomes for metagenomic binning, comparative biology and taxonomic classification.</title>
        <authorList>
            <person name="Goeker M."/>
        </authorList>
    </citation>
    <scope>NUCLEOTIDE SEQUENCE [LARGE SCALE GENOMIC DNA]</scope>
    <source>
        <strain evidence="3 4">DSM 103870</strain>
    </source>
</reference>
<dbReference type="InterPro" id="IPR023635">
    <property type="entry name" value="Peptide_deformylase"/>
</dbReference>
<dbReference type="PIRSF" id="PIRSF004749">
    <property type="entry name" value="Pep_def"/>
    <property type="match status" value="1"/>
</dbReference>
<keyword evidence="2" id="KW-0648">Protein biosynthesis</keyword>
<dbReference type="Proteomes" id="UP001429580">
    <property type="component" value="Unassembled WGS sequence"/>
</dbReference>
<proteinExistence type="inferred from homology"/>
<comment type="function">
    <text evidence="2">Removes the formyl group from the N-terminal Met of newly synthesized proteins. Requires at least a dipeptide for an efficient rate of reaction. N-terminal L-methionine is a prerequisite for activity but the enzyme has broad specificity at other positions.</text>
</comment>
<dbReference type="SUPFAM" id="SSF56420">
    <property type="entry name" value="Peptide deformylase"/>
    <property type="match status" value="1"/>
</dbReference>
<dbReference type="EC" id="3.5.1.88" evidence="2"/>
<keyword evidence="2 3" id="KW-0378">Hydrolase</keyword>
<evidence type="ECO:0000256" key="2">
    <source>
        <dbReference type="HAMAP-Rule" id="MF_00163"/>
    </source>
</evidence>
<feature type="active site" evidence="2">
    <location>
        <position position="113"/>
    </location>
</feature>
<name>A0ABX0V7U6_9HYPH</name>
<dbReference type="PRINTS" id="PR01576">
    <property type="entry name" value="PDEFORMYLASE"/>
</dbReference>
<dbReference type="HAMAP" id="MF_00163">
    <property type="entry name" value="Pep_deformylase"/>
    <property type="match status" value="1"/>
</dbReference>
<gene>
    <name evidence="2" type="primary">def</name>
    <name evidence="3" type="ORF">FHS82_004026</name>
</gene>
<comment type="caution">
    <text evidence="3">The sequence shown here is derived from an EMBL/GenBank/DDBJ whole genome shotgun (WGS) entry which is preliminary data.</text>
</comment>
<dbReference type="CDD" id="cd00487">
    <property type="entry name" value="Pep_deformylase"/>
    <property type="match status" value="1"/>
</dbReference>
<comment type="catalytic activity">
    <reaction evidence="2">
        <text>N-terminal N-formyl-L-methionyl-[peptide] + H2O = N-terminal L-methionyl-[peptide] + formate</text>
        <dbReference type="Rhea" id="RHEA:24420"/>
        <dbReference type="Rhea" id="RHEA-COMP:10639"/>
        <dbReference type="Rhea" id="RHEA-COMP:10640"/>
        <dbReference type="ChEBI" id="CHEBI:15377"/>
        <dbReference type="ChEBI" id="CHEBI:15740"/>
        <dbReference type="ChEBI" id="CHEBI:49298"/>
        <dbReference type="ChEBI" id="CHEBI:64731"/>
        <dbReference type="EC" id="3.5.1.88"/>
    </reaction>
</comment>
<keyword evidence="2" id="KW-0408">Iron</keyword>
<dbReference type="PANTHER" id="PTHR10458">
    <property type="entry name" value="PEPTIDE DEFORMYLASE"/>
    <property type="match status" value="1"/>
</dbReference>
<dbReference type="GO" id="GO:0042586">
    <property type="term" value="F:peptide deformylase activity"/>
    <property type="evidence" value="ECO:0007669"/>
    <property type="project" value="UniProtKB-EC"/>
</dbReference>
<evidence type="ECO:0000313" key="4">
    <source>
        <dbReference type="Proteomes" id="UP001429580"/>
    </source>
</evidence>
<dbReference type="Pfam" id="PF01327">
    <property type="entry name" value="Pep_deformylase"/>
    <property type="match status" value="1"/>
</dbReference>
<accession>A0ABX0V7U6</accession>
<comment type="cofactor">
    <cofactor evidence="2">
        <name>Fe(2+)</name>
        <dbReference type="ChEBI" id="CHEBI:29033"/>
    </cofactor>
    <text evidence="2">Binds 1 Fe(2+) ion.</text>
</comment>
<feature type="binding site" evidence="2">
    <location>
        <position position="112"/>
    </location>
    <ligand>
        <name>Fe cation</name>
        <dbReference type="ChEBI" id="CHEBI:24875"/>
    </ligand>
</feature>
<keyword evidence="4" id="KW-1185">Reference proteome</keyword>
<protein>
    <recommendedName>
        <fullName evidence="2">Peptide deformylase</fullName>
        <shortName evidence="2">PDF</shortName>
        <ecNumber evidence="2">3.5.1.88</ecNumber>
    </recommendedName>
    <alternativeName>
        <fullName evidence="2">Polypeptide deformylase</fullName>
    </alternativeName>
</protein>
<comment type="similarity">
    <text evidence="1 2">Belongs to the polypeptide deformylase family.</text>
</comment>
<feature type="binding site" evidence="2">
    <location>
        <position position="70"/>
    </location>
    <ligand>
        <name>Fe cation</name>
        <dbReference type="ChEBI" id="CHEBI:24875"/>
    </ligand>
</feature>
<dbReference type="PANTHER" id="PTHR10458:SF22">
    <property type="entry name" value="PEPTIDE DEFORMYLASE"/>
    <property type="match status" value="1"/>
</dbReference>